<dbReference type="EMBL" id="MU006254">
    <property type="protein sequence ID" value="KAF2818281.1"/>
    <property type="molecule type" value="Genomic_DNA"/>
</dbReference>
<dbReference type="Pfam" id="PF22939">
    <property type="entry name" value="WHD_GPIID"/>
    <property type="match status" value="1"/>
</dbReference>
<sequence length="789" mass="88799">MCFPAAYAAQGADSFSLVEFQGNNVPPYAILSHTWGLSHDEVTYQDLLGGIGTEKKGYGKLIFCAKQAAKDGFRHFWIDTCCIDKSSSSELSEAINSMFCWYHEAIKCYVFLSDVSTTSSAESSVTFPESRWFTRGWTLQELLAPTHVEFYSNEGDLLGDKHSRVQEISEITHIAAEALQGAAMSRFSVEERMAWIEERKTTREEDMVYSLFGVFHVHMPLIYGEGKDKALKRLQKEIRESSGDAVATLAPHAKANSTAREARLSKIHQWLSAPDPSVNYQKALKQRQHDTGLWFLNGERYAIWKTEAASSLWLYGIPGCGKTILSSTILQDLLQHRDNNLGHAIAYFYFDFNDVQKQGAELMLRSLVGQLSQQAADVPASLDALFSSCEDGKRQPSLDALLQVARQTMQQLPQVYVMLDALDECAQRAELMEMLEAMAGWQLPNVHLIVTSRRERDIESSLEGLVDLQNSICLQSEVVDKDIQQYVRQRLSGDKGLSKWGKDAALRQEIKMALMQGSKGMFRWAVCQLDTLGKCRNRADLRKALAALPPTLDKTYDRILCAVAAEDAEYAVRVLLWLAFSNRPLTVDEVAEVVAIDVARNPAFNRDEVLEDPLEALDICSSLVTITTDNDNERLQSTGKVVVLAHYSVKEYLVSDRIQRGQAERYSMQAAACHNIIARACLGYLGQFQKPEPMTEDTLSECKLMRYSAEFWVRHVQKAGDRAAKTSRAALHLLSRDNAAYLNWIRVHDLDEPWEGPKLGRVLAETPSPLYYAALISLEEVYNYYIIIN</sequence>
<keyword evidence="4" id="KW-1185">Reference proteome</keyword>
<reference evidence="3" key="1">
    <citation type="journal article" date="2020" name="Stud. Mycol.">
        <title>101 Dothideomycetes genomes: a test case for predicting lifestyles and emergence of pathogens.</title>
        <authorList>
            <person name="Haridas S."/>
            <person name="Albert R."/>
            <person name="Binder M."/>
            <person name="Bloem J."/>
            <person name="Labutti K."/>
            <person name="Salamov A."/>
            <person name="Andreopoulos B."/>
            <person name="Baker S."/>
            <person name="Barry K."/>
            <person name="Bills G."/>
            <person name="Bluhm B."/>
            <person name="Cannon C."/>
            <person name="Castanera R."/>
            <person name="Culley D."/>
            <person name="Daum C."/>
            <person name="Ezra D."/>
            <person name="Gonzalez J."/>
            <person name="Henrissat B."/>
            <person name="Kuo A."/>
            <person name="Liang C."/>
            <person name="Lipzen A."/>
            <person name="Lutzoni F."/>
            <person name="Magnuson J."/>
            <person name="Mondo S."/>
            <person name="Nolan M."/>
            <person name="Ohm R."/>
            <person name="Pangilinan J."/>
            <person name="Park H.-J."/>
            <person name="Ramirez L."/>
            <person name="Alfaro M."/>
            <person name="Sun H."/>
            <person name="Tritt A."/>
            <person name="Yoshinaga Y."/>
            <person name="Zwiers L.-H."/>
            <person name="Turgeon B."/>
            <person name="Goodwin S."/>
            <person name="Spatafora J."/>
            <person name="Crous P."/>
            <person name="Grigoriev I."/>
        </authorList>
    </citation>
    <scope>NUCLEOTIDE SEQUENCE</scope>
    <source>
        <strain evidence="3">CBS 113818</strain>
    </source>
</reference>
<dbReference type="PROSITE" id="PS50837">
    <property type="entry name" value="NACHT"/>
    <property type="match status" value="1"/>
</dbReference>
<proteinExistence type="predicted"/>
<evidence type="ECO:0000313" key="3">
    <source>
        <dbReference type="EMBL" id="KAF2818281.1"/>
    </source>
</evidence>
<evidence type="ECO:0000313" key="4">
    <source>
        <dbReference type="Proteomes" id="UP000799424"/>
    </source>
</evidence>
<evidence type="ECO:0000256" key="1">
    <source>
        <dbReference type="ARBA" id="ARBA00022737"/>
    </source>
</evidence>
<dbReference type="InterPro" id="IPR056884">
    <property type="entry name" value="NPHP3-like_N"/>
</dbReference>
<dbReference type="InterPro" id="IPR007111">
    <property type="entry name" value="NACHT_NTPase"/>
</dbReference>
<dbReference type="OrthoDB" id="1577640at2759"/>
<organism evidence="3 4">
    <name type="scientific">Ophiobolus disseminans</name>
    <dbReference type="NCBI Taxonomy" id="1469910"/>
    <lineage>
        <taxon>Eukaryota</taxon>
        <taxon>Fungi</taxon>
        <taxon>Dikarya</taxon>
        <taxon>Ascomycota</taxon>
        <taxon>Pezizomycotina</taxon>
        <taxon>Dothideomycetes</taxon>
        <taxon>Pleosporomycetidae</taxon>
        <taxon>Pleosporales</taxon>
        <taxon>Pleosporineae</taxon>
        <taxon>Phaeosphaeriaceae</taxon>
        <taxon>Ophiobolus</taxon>
    </lineage>
</organism>
<dbReference type="Pfam" id="PF24883">
    <property type="entry name" value="NPHP3_N"/>
    <property type="match status" value="1"/>
</dbReference>
<dbReference type="InterPro" id="IPR054471">
    <property type="entry name" value="GPIID_WHD"/>
</dbReference>
<dbReference type="PANTHER" id="PTHR10622">
    <property type="entry name" value="HET DOMAIN-CONTAINING PROTEIN"/>
    <property type="match status" value="1"/>
</dbReference>
<dbReference type="InterPro" id="IPR027417">
    <property type="entry name" value="P-loop_NTPase"/>
</dbReference>
<gene>
    <name evidence="3" type="ORF">CC86DRAFT_461158</name>
</gene>
<dbReference type="PANTHER" id="PTHR10622:SF13">
    <property type="entry name" value="NACHT DOMAIN-CONTAINING PROTEIN"/>
    <property type="match status" value="1"/>
</dbReference>
<name>A0A6A6ZAZ5_9PLEO</name>
<dbReference type="Pfam" id="PF06985">
    <property type="entry name" value="HET"/>
    <property type="match status" value="1"/>
</dbReference>
<dbReference type="AlphaFoldDB" id="A0A6A6ZAZ5"/>
<dbReference type="InterPro" id="IPR010730">
    <property type="entry name" value="HET"/>
</dbReference>
<protein>
    <submittedName>
        <fullName evidence="3">HET-domain-containing protein</fullName>
    </submittedName>
</protein>
<dbReference type="Proteomes" id="UP000799424">
    <property type="component" value="Unassembled WGS sequence"/>
</dbReference>
<keyword evidence="1" id="KW-0677">Repeat</keyword>
<dbReference type="Gene3D" id="3.40.50.300">
    <property type="entry name" value="P-loop containing nucleotide triphosphate hydrolases"/>
    <property type="match status" value="1"/>
</dbReference>
<feature type="domain" description="NACHT" evidence="2">
    <location>
        <begin position="310"/>
        <end position="453"/>
    </location>
</feature>
<dbReference type="SUPFAM" id="SSF52540">
    <property type="entry name" value="P-loop containing nucleoside triphosphate hydrolases"/>
    <property type="match status" value="1"/>
</dbReference>
<evidence type="ECO:0000259" key="2">
    <source>
        <dbReference type="PROSITE" id="PS50837"/>
    </source>
</evidence>
<accession>A0A6A6ZAZ5</accession>